<dbReference type="PANTHER" id="PTHR34580">
    <property type="match status" value="1"/>
</dbReference>
<organism evidence="3 4">
    <name type="scientific">Roseateles asaccharophilus</name>
    <dbReference type="NCBI Taxonomy" id="582607"/>
    <lineage>
        <taxon>Bacteria</taxon>
        <taxon>Pseudomonadati</taxon>
        <taxon>Pseudomonadota</taxon>
        <taxon>Betaproteobacteria</taxon>
        <taxon>Burkholderiales</taxon>
        <taxon>Sphaerotilaceae</taxon>
        <taxon>Roseateles</taxon>
    </lineage>
</organism>
<sequence>MATDDVVEDRAPDRLMDLETVLRWEGELDNARIRQLLGVKPVWASRLLAELIERLGALIKRPNKRGPIVWASPAPRSSSRQSPDAYLKLVASAPGGADALLPCLHDARIDLTAVQPSVFSAVVQAAKSGAGVKIIYRSMNHPEGLPRVVFPHALVRAPRRWHMRAWCTERRDFRDFVLSRVQTAEAVEASRPPEAAEGRDAGWTRMVDLRLIPHPSLTEAQQNLIAAEMFPGARAKRLRVRRSLAMYVLQDLRVALDVKRDLPPEFQLALASPQDIGDLVPEAKA</sequence>
<gene>
    <name evidence="3" type="ORF">J2X21_003487</name>
</gene>
<dbReference type="InterPro" id="IPR051534">
    <property type="entry name" value="CBASS_pafABC_assoc_protein"/>
</dbReference>
<dbReference type="PANTHER" id="PTHR34580:SF3">
    <property type="entry name" value="PROTEIN PAFB"/>
    <property type="match status" value="1"/>
</dbReference>
<protein>
    <recommendedName>
        <fullName evidence="5">WYL domain-containing protein</fullName>
    </recommendedName>
</protein>
<proteinExistence type="predicted"/>
<keyword evidence="4" id="KW-1185">Reference proteome</keyword>
<evidence type="ECO:0000259" key="1">
    <source>
        <dbReference type="Pfam" id="PF13280"/>
    </source>
</evidence>
<dbReference type="PROSITE" id="PS52050">
    <property type="entry name" value="WYL"/>
    <property type="match status" value="1"/>
</dbReference>
<dbReference type="Pfam" id="PF13280">
    <property type="entry name" value="WYL"/>
    <property type="match status" value="1"/>
</dbReference>
<evidence type="ECO:0000313" key="4">
    <source>
        <dbReference type="Proteomes" id="UP001180825"/>
    </source>
</evidence>
<evidence type="ECO:0000313" key="3">
    <source>
        <dbReference type="EMBL" id="MDR7334331.1"/>
    </source>
</evidence>
<dbReference type="InterPro" id="IPR059020">
    <property type="entry name" value="CapW_CTD"/>
</dbReference>
<comment type="caution">
    <text evidence="3">The sequence shown here is derived from an EMBL/GenBank/DDBJ whole genome shotgun (WGS) entry which is preliminary data.</text>
</comment>
<feature type="domain" description="DNA-binding transcriptional repressor CapW C-terminal dimerisation" evidence="2">
    <location>
        <begin position="206"/>
        <end position="275"/>
    </location>
</feature>
<reference evidence="3 4" key="1">
    <citation type="submission" date="2023-07" db="EMBL/GenBank/DDBJ databases">
        <title>Sorghum-associated microbial communities from plants grown in Nebraska, USA.</title>
        <authorList>
            <person name="Schachtman D."/>
        </authorList>
    </citation>
    <scope>NUCLEOTIDE SEQUENCE [LARGE SCALE GENOMIC DNA]</scope>
    <source>
        <strain evidence="3 4">BE316</strain>
    </source>
</reference>
<name>A0ABU2AAV7_9BURK</name>
<dbReference type="InterPro" id="IPR026881">
    <property type="entry name" value="WYL_dom"/>
</dbReference>
<evidence type="ECO:0008006" key="5">
    <source>
        <dbReference type="Google" id="ProtNLM"/>
    </source>
</evidence>
<dbReference type="Proteomes" id="UP001180825">
    <property type="component" value="Unassembled WGS sequence"/>
</dbReference>
<accession>A0ABU2AAV7</accession>
<dbReference type="EMBL" id="JAVDXV010000007">
    <property type="protein sequence ID" value="MDR7334331.1"/>
    <property type="molecule type" value="Genomic_DNA"/>
</dbReference>
<evidence type="ECO:0000259" key="2">
    <source>
        <dbReference type="Pfam" id="PF26107"/>
    </source>
</evidence>
<feature type="domain" description="WYL" evidence="1">
    <location>
        <begin position="118"/>
        <end position="185"/>
    </location>
</feature>
<dbReference type="Pfam" id="PF26107">
    <property type="entry name" value="BrxR_CTD"/>
    <property type="match status" value="1"/>
</dbReference>
<dbReference type="RefSeq" id="WP_404667365.1">
    <property type="nucleotide sequence ID" value="NZ_JBIYEZ010000008.1"/>
</dbReference>